<feature type="domain" description="p-hydroxybenzoic acid efflux pump subunit AaeA-like beta-barrel" evidence="5">
    <location>
        <begin position="311"/>
        <end position="385"/>
    </location>
</feature>
<sequence length="412" mass="43249">MDPVRDAAEPTDESNIVLLDRPRGESRNPDVKPGEGKPSPVHEPAAKRTAEAPAAEAPAAAPPAKKRSGARRVLPVLLVAVLGGAGWYGYNWWINGRFIVSTDDAYVQADVSTLGVKVSGYVATVPVKDGDHVKAGDVVATLDDTDYRLALDAAKAKRNTQGATIARIQQQILAQDAQIDSAKAGISSAQAASVRALSAYDRAKALAQQNFGSKATLDQAIADRDQSAAAIVSAEAALTSAQANLTVIEAQKTEAEQVAKELDTAVNKAQSDLDATVIRAPSDGVIGNRAAQPGQYVAPGSRLMALVPLQSVYIAANYKETQLSDIRPGQKVEIEVDAVRSRTFEGTVESLAAASGSTFSLLPPENATGNFTKITQRLPVRIAVPADVAALDLLRPGLSVVTYIDTRTGPKD</sequence>
<feature type="region of interest" description="Disordered" evidence="2">
    <location>
        <begin position="1"/>
        <end position="66"/>
    </location>
</feature>
<dbReference type="PANTHER" id="PTHR30386:SF24">
    <property type="entry name" value="MULTIDRUG RESISTANCE EFFLUX PUMP"/>
    <property type="match status" value="1"/>
</dbReference>
<feature type="transmembrane region" description="Helical" evidence="3">
    <location>
        <begin position="73"/>
        <end position="93"/>
    </location>
</feature>
<evidence type="ECO:0000259" key="5">
    <source>
        <dbReference type="Pfam" id="PF25963"/>
    </source>
</evidence>
<gene>
    <name evidence="6" type="ORF">QO011_000561</name>
</gene>
<feature type="compositionally biased region" description="Basic and acidic residues" evidence="2">
    <location>
        <begin position="20"/>
        <end position="35"/>
    </location>
</feature>
<keyword evidence="3" id="KW-0812">Transmembrane</keyword>
<evidence type="ECO:0000256" key="2">
    <source>
        <dbReference type="SAM" id="MobiDB-lite"/>
    </source>
</evidence>
<dbReference type="Pfam" id="PF25876">
    <property type="entry name" value="HH_MFP_RND"/>
    <property type="match status" value="1"/>
</dbReference>
<dbReference type="Gene3D" id="1.10.287.470">
    <property type="entry name" value="Helix hairpin bin"/>
    <property type="match status" value="1"/>
</dbReference>
<dbReference type="Pfam" id="PF25963">
    <property type="entry name" value="Beta-barrel_AAEA"/>
    <property type="match status" value="1"/>
</dbReference>
<evidence type="ECO:0000259" key="4">
    <source>
        <dbReference type="Pfam" id="PF25876"/>
    </source>
</evidence>
<dbReference type="RefSeq" id="WP_307267356.1">
    <property type="nucleotide sequence ID" value="NZ_JAUSVX010000001.1"/>
</dbReference>
<name>A0ABU0J1W8_9HYPH</name>
<dbReference type="PRINTS" id="PR01490">
    <property type="entry name" value="RTXTOXIND"/>
</dbReference>
<keyword evidence="7" id="KW-1185">Reference proteome</keyword>
<proteinExistence type="predicted"/>
<dbReference type="InterPro" id="IPR058634">
    <property type="entry name" value="AaeA-lik-b-barrel"/>
</dbReference>
<feature type="domain" description="Multidrug resistance protein MdtA-like alpha-helical hairpin" evidence="4">
    <location>
        <begin position="179"/>
        <end position="246"/>
    </location>
</feature>
<dbReference type="InterPro" id="IPR058624">
    <property type="entry name" value="MdtA-like_HH"/>
</dbReference>
<evidence type="ECO:0000313" key="7">
    <source>
        <dbReference type="Proteomes" id="UP001242480"/>
    </source>
</evidence>
<reference evidence="6 7" key="1">
    <citation type="submission" date="2023-07" db="EMBL/GenBank/DDBJ databases">
        <title>Genomic Encyclopedia of Type Strains, Phase IV (KMG-IV): sequencing the most valuable type-strain genomes for metagenomic binning, comparative biology and taxonomic classification.</title>
        <authorList>
            <person name="Goeker M."/>
        </authorList>
    </citation>
    <scope>NUCLEOTIDE SEQUENCE [LARGE SCALE GENOMIC DNA]</scope>
    <source>
        <strain evidence="6 7">DSM 19619</strain>
    </source>
</reference>
<keyword evidence="3" id="KW-1133">Transmembrane helix</keyword>
<dbReference type="Gene3D" id="2.40.50.100">
    <property type="match status" value="1"/>
</dbReference>
<dbReference type="Gene3D" id="2.40.30.170">
    <property type="match status" value="1"/>
</dbReference>
<comment type="caution">
    <text evidence="6">The sequence shown here is derived from an EMBL/GenBank/DDBJ whole genome shotgun (WGS) entry which is preliminary data.</text>
</comment>
<organism evidence="6 7">
    <name type="scientific">Labrys wisconsinensis</name>
    <dbReference type="NCBI Taxonomy" id="425677"/>
    <lineage>
        <taxon>Bacteria</taxon>
        <taxon>Pseudomonadati</taxon>
        <taxon>Pseudomonadota</taxon>
        <taxon>Alphaproteobacteria</taxon>
        <taxon>Hyphomicrobiales</taxon>
        <taxon>Xanthobacteraceae</taxon>
        <taxon>Labrys</taxon>
    </lineage>
</organism>
<accession>A0ABU0J1W8</accession>
<dbReference type="EMBL" id="JAUSVX010000001">
    <property type="protein sequence ID" value="MDQ0467566.1"/>
    <property type="molecule type" value="Genomic_DNA"/>
</dbReference>
<evidence type="ECO:0000256" key="3">
    <source>
        <dbReference type="SAM" id="Phobius"/>
    </source>
</evidence>
<dbReference type="SUPFAM" id="SSF111369">
    <property type="entry name" value="HlyD-like secretion proteins"/>
    <property type="match status" value="2"/>
</dbReference>
<feature type="coiled-coil region" evidence="1">
    <location>
        <begin position="238"/>
        <end position="272"/>
    </location>
</feature>
<keyword evidence="3" id="KW-0472">Membrane</keyword>
<dbReference type="Proteomes" id="UP001242480">
    <property type="component" value="Unassembled WGS sequence"/>
</dbReference>
<evidence type="ECO:0000313" key="6">
    <source>
        <dbReference type="EMBL" id="MDQ0467566.1"/>
    </source>
</evidence>
<keyword evidence="1" id="KW-0175">Coiled coil</keyword>
<evidence type="ECO:0000256" key="1">
    <source>
        <dbReference type="SAM" id="Coils"/>
    </source>
</evidence>
<dbReference type="InterPro" id="IPR050739">
    <property type="entry name" value="MFP"/>
</dbReference>
<dbReference type="PANTHER" id="PTHR30386">
    <property type="entry name" value="MEMBRANE FUSION SUBUNIT OF EMRAB-TOLC MULTIDRUG EFFLUX PUMP"/>
    <property type="match status" value="1"/>
</dbReference>
<feature type="compositionally biased region" description="Low complexity" evidence="2">
    <location>
        <begin position="51"/>
        <end position="63"/>
    </location>
</feature>
<protein>
    <submittedName>
        <fullName evidence="6">Membrane fusion protein (Multidrug efflux system)</fullName>
    </submittedName>
</protein>